<protein>
    <submittedName>
        <fullName evidence="1">Uncharacterized protein</fullName>
    </submittedName>
</protein>
<dbReference type="AlphaFoldDB" id="A0A117NHN8"/>
<sequence>MPKHGGLRYIFWVWHSSAESTSLTYYLGWPWPVSNSYALYALAFTDFLAQDNIYCFVKRLSLAYLMGGFFRT</sequence>
<geneLocation type="mitochondrion" evidence="1"/>
<evidence type="ECO:0000313" key="1">
    <source>
        <dbReference type="EMBL" id="KUM48681.1"/>
    </source>
</evidence>
<reference evidence="1" key="1">
    <citation type="journal article" date="2015" name="Genome Biol. Evol.">
        <title>Organellar Genomes of White Spruce (Picea glauca): Assembly and Annotation.</title>
        <authorList>
            <person name="Jackman S.D."/>
            <person name="Warren R.L."/>
            <person name="Gibb E.A."/>
            <person name="Vandervalk B.P."/>
            <person name="Mohamadi H."/>
            <person name="Chu J."/>
            <person name="Raymond A."/>
            <person name="Pleasance S."/>
            <person name="Coope R."/>
            <person name="Wildung M.R."/>
            <person name="Ritland C.E."/>
            <person name="Bousquet J."/>
            <person name="Jones S.J."/>
            <person name="Bohlmann J."/>
            <person name="Birol I."/>
        </authorList>
    </citation>
    <scope>NUCLEOTIDE SEQUENCE [LARGE SCALE GENOMIC DNA]</scope>
    <source>
        <tissue evidence="1">Flushing bud</tissue>
    </source>
</reference>
<comment type="caution">
    <text evidence="1">The sequence shown here is derived from an EMBL/GenBank/DDBJ whole genome shotgun (WGS) entry which is preliminary data.</text>
</comment>
<organism evidence="1">
    <name type="scientific">Picea glauca</name>
    <name type="common">White spruce</name>
    <name type="synonym">Pinus glauca</name>
    <dbReference type="NCBI Taxonomy" id="3330"/>
    <lineage>
        <taxon>Eukaryota</taxon>
        <taxon>Viridiplantae</taxon>
        <taxon>Streptophyta</taxon>
        <taxon>Embryophyta</taxon>
        <taxon>Tracheophyta</taxon>
        <taxon>Spermatophyta</taxon>
        <taxon>Pinopsida</taxon>
        <taxon>Pinidae</taxon>
        <taxon>Conifers I</taxon>
        <taxon>Pinales</taxon>
        <taxon>Pinaceae</taxon>
        <taxon>Picea</taxon>
    </lineage>
</organism>
<dbReference type="EMBL" id="LKAM01000005">
    <property type="protein sequence ID" value="KUM48681.1"/>
    <property type="molecule type" value="Genomic_DNA"/>
</dbReference>
<proteinExistence type="predicted"/>
<keyword evidence="1" id="KW-0496">Mitochondrion</keyword>
<accession>A0A117NHN8</accession>
<gene>
    <name evidence="1" type="ORF">ABT39_MTgene4696</name>
</gene>
<name>A0A117NHN8_PICGL</name>